<sequence>MDFLRRRLGRSAQQQHVDTAQAVDKAKRRGYFNVRTTSTPLLREPEAAALAGGNGAPRMQRRRSIPGVAYLMAARLSAVAPKDVDGVACAAVLAHAVRSTSKAVAARRGSDSSSSSSEDSDDTLAGADAPQPAALPADTAPAEARAQRRQLRLSRWRMSGAGFGGDAGTSRPPLDVRPARLSLSLGLGERRRAAHKDELAHGGIAAPTAHKVTPAHESIPADKDASARGDTNAPRPRRSSALGRLMLAPPPPSAAEQARLDAWAADGDEFSARDYDLTGLCFELAPPPPPVADAGAGAGAALCRRVFAASARKLQRPHACRGMASVVLIRATMVKASAHYAAASGGRRLDAPRVARDALCELGAATRAVVRVPGAAVEAPLSSPPPRSPSAEIADAALAECAALPDFGAGDLVPLAASAPGSDAPAYRRQRRRRSGRHAAPAAR</sequence>
<organism evidence="2 3">
    <name type="scientific">Coemansia thaxteri</name>
    <dbReference type="NCBI Taxonomy" id="2663907"/>
    <lineage>
        <taxon>Eukaryota</taxon>
        <taxon>Fungi</taxon>
        <taxon>Fungi incertae sedis</taxon>
        <taxon>Zoopagomycota</taxon>
        <taxon>Kickxellomycotina</taxon>
        <taxon>Kickxellomycetes</taxon>
        <taxon>Kickxellales</taxon>
        <taxon>Kickxellaceae</taxon>
        <taxon>Coemansia</taxon>
    </lineage>
</organism>
<evidence type="ECO:0000313" key="3">
    <source>
        <dbReference type="Proteomes" id="UP001150907"/>
    </source>
</evidence>
<evidence type="ECO:0000313" key="2">
    <source>
        <dbReference type="EMBL" id="KAJ2008248.1"/>
    </source>
</evidence>
<dbReference type="EMBL" id="JANBQF010000008">
    <property type="protein sequence ID" value="KAJ2008248.1"/>
    <property type="molecule type" value="Genomic_DNA"/>
</dbReference>
<name>A0A9W8BP36_9FUNG</name>
<comment type="caution">
    <text evidence="2">The sequence shown here is derived from an EMBL/GenBank/DDBJ whole genome shotgun (WGS) entry which is preliminary data.</text>
</comment>
<evidence type="ECO:0000256" key="1">
    <source>
        <dbReference type="SAM" id="MobiDB-lite"/>
    </source>
</evidence>
<dbReference type="OrthoDB" id="5589797at2759"/>
<keyword evidence="3" id="KW-1185">Reference proteome</keyword>
<protein>
    <submittedName>
        <fullName evidence="2">Uncharacterized protein</fullName>
    </submittedName>
</protein>
<feature type="region of interest" description="Disordered" evidence="1">
    <location>
        <begin position="205"/>
        <end position="244"/>
    </location>
</feature>
<feature type="compositionally biased region" description="Basic residues" evidence="1">
    <location>
        <begin position="428"/>
        <end position="437"/>
    </location>
</feature>
<feature type="region of interest" description="Disordered" evidence="1">
    <location>
        <begin position="415"/>
        <end position="444"/>
    </location>
</feature>
<reference evidence="2" key="1">
    <citation type="submission" date="2022-07" db="EMBL/GenBank/DDBJ databases">
        <title>Phylogenomic reconstructions and comparative analyses of Kickxellomycotina fungi.</title>
        <authorList>
            <person name="Reynolds N.K."/>
            <person name="Stajich J.E."/>
            <person name="Barry K."/>
            <person name="Grigoriev I.V."/>
            <person name="Crous P."/>
            <person name="Smith M.E."/>
        </authorList>
    </citation>
    <scope>NUCLEOTIDE SEQUENCE</scope>
    <source>
        <strain evidence="2">IMI 214461</strain>
    </source>
</reference>
<accession>A0A9W8BP36</accession>
<feature type="region of interest" description="Disordered" evidence="1">
    <location>
        <begin position="100"/>
        <end position="150"/>
    </location>
</feature>
<dbReference type="Proteomes" id="UP001150907">
    <property type="component" value="Unassembled WGS sequence"/>
</dbReference>
<dbReference type="AlphaFoldDB" id="A0A9W8BP36"/>
<feature type="compositionally biased region" description="Low complexity" evidence="1">
    <location>
        <begin position="111"/>
        <end position="144"/>
    </location>
</feature>
<proteinExistence type="predicted"/>
<gene>
    <name evidence="2" type="ORF">H4R26_000282</name>
</gene>